<reference evidence="2" key="1">
    <citation type="submission" date="2016-10" db="EMBL/GenBank/DDBJ databases">
        <authorList>
            <person name="Varghese N."/>
            <person name="Submissions S."/>
        </authorList>
    </citation>
    <scope>NUCLEOTIDE SEQUENCE [LARGE SCALE GENOMIC DNA]</scope>
    <source>
        <strain evidence="2">DSM 44771</strain>
    </source>
</reference>
<gene>
    <name evidence="1" type="ORF">SAMN05660874_05544</name>
</gene>
<protein>
    <submittedName>
        <fullName evidence="1">Uncharacterized protein</fullName>
    </submittedName>
</protein>
<dbReference type="AlphaFoldDB" id="A0A1I6V350"/>
<evidence type="ECO:0000313" key="1">
    <source>
        <dbReference type="EMBL" id="SFT08091.1"/>
    </source>
</evidence>
<keyword evidence="2" id="KW-1185">Reference proteome</keyword>
<dbReference type="Proteomes" id="UP000198852">
    <property type="component" value="Unassembled WGS sequence"/>
</dbReference>
<dbReference type="STRING" id="95161.SAMN05660874_05544"/>
<name>A0A1I6V350_9PSEU</name>
<organism evidence="1 2">
    <name type="scientific">Saccharopolyspora flava</name>
    <dbReference type="NCBI Taxonomy" id="95161"/>
    <lineage>
        <taxon>Bacteria</taxon>
        <taxon>Bacillati</taxon>
        <taxon>Actinomycetota</taxon>
        <taxon>Actinomycetes</taxon>
        <taxon>Pseudonocardiales</taxon>
        <taxon>Pseudonocardiaceae</taxon>
        <taxon>Saccharopolyspora</taxon>
    </lineage>
</organism>
<sequence>MMSNNNRARSERTRRTAAIIAAAGASGVLIAMGGTVHHCTPGQGRNARESSSFR</sequence>
<dbReference type="EMBL" id="FOZX01000015">
    <property type="protein sequence ID" value="SFT08091.1"/>
    <property type="molecule type" value="Genomic_DNA"/>
</dbReference>
<proteinExistence type="predicted"/>
<accession>A0A1I6V350</accession>
<evidence type="ECO:0000313" key="2">
    <source>
        <dbReference type="Proteomes" id="UP000198852"/>
    </source>
</evidence>